<dbReference type="OrthoDB" id="1327430at2"/>
<dbReference type="Proteomes" id="UP000037755">
    <property type="component" value="Unassembled WGS sequence"/>
</dbReference>
<accession>A0A0N0RQZ3</accession>
<sequence length="443" mass="50378">MFTENDDYIALTGDTEDISILHNDFNLSELAMVFPDVNSILVPKKAQYNLTKYVPKALLREIDPNTNIAVEKCLLVLSNLASTYYTEDPWKSLSSAILHEQTKNASNTYIYTKIVELLKAGTKTGAFIEVADSYEVGVQSKKYRLTEQYLKAGLTEYLIKNSGIIATRNRLFYQQLANAMTNPISANLVKMYPKLQLPISAELLTIGKKLVKEGRTTKKGKLLTMRNKHKNDYWNDWKNRSFVEDNIKLFEFLTGRGFMVPSAGDAASGGRVVDSFTLMPAWIREQITIDGKKLAECDYTALHPNIAIHLYGGNESYITHQKVAERAAIDVKAVKVEHLAFFNKKWVEMKKSPLYKFYSEHKPLMLERIRKDKATNGYKVTSRKMFMVEVDIMTDVITNLSAKGIQVLYVYDALLCEEKDKSAVIETMNRVILEQGVKTEVKL</sequence>
<keyword evidence="2" id="KW-1185">Reference proteome</keyword>
<reference evidence="1 2" key="1">
    <citation type="submission" date="2015-08" db="EMBL/GenBank/DDBJ databases">
        <title>Whole genome sequence of Flavobacterium akiainvivens IK-1T, from decaying Wikstroemia oahuensis, an endemic Hawaiian shrub.</title>
        <authorList>
            <person name="Wan X."/>
            <person name="Hou S."/>
            <person name="Saito J."/>
            <person name="Donachie S."/>
        </authorList>
    </citation>
    <scope>NUCLEOTIDE SEQUENCE [LARGE SCALE GENOMIC DNA]</scope>
    <source>
        <strain evidence="1 2">IK-1</strain>
    </source>
</reference>
<protein>
    <submittedName>
        <fullName evidence="1">Uncharacterized protein</fullName>
    </submittedName>
</protein>
<dbReference type="EMBL" id="LIYD01000005">
    <property type="protein sequence ID" value="KOS07222.1"/>
    <property type="molecule type" value="Genomic_DNA"/>
</dbReference>
<evidence type="ECO:0000313" key="2">
    <source>
        <dbReference type="Proteomes" id="UP000037755"/>
    </source>
</evidence>
<dbReference type="RefSeq" id="WP_054408872.1">
    <property type="nucleotide sequence ID" value="NZ_FOYA01000005.1"/>
</dbReference>
<dbReference type="AlphaFoldDB" id="A0A0N0RQZ3"/>
<comment type="caution">
    <text evidence="1">The sequence shown here is derived from an EMBL/GenBank/DDBJ whole genome shotgun (WGS) entry which is preliminary data.</text>
</comment>
<dbReference type="PATRIC" id="fig|1202724.3.peg.3149"/>
<evidence type="ECO:0000313" key="1">
    <source>
        <dbReference type="EMBL" id="KOS07222.1"/>
    </source>
</evidence>
<proteinExistence type="predicted"/>
<name>A0A0N0RQZ3_9FLAO</name>
<organism evidence="1 2">
    <name type="scientific">Flavobacterium akiainvivens</name>
    <dbReference type="NCBI Taxonomy" id="1202724"/>
    <lineage>
        <taxon>Bacteria</taxon>
        <taxon>Pseudomonadati</taxon>
        <taxon>Bacteroidota</taxon>
        <taxon>Flavobacteriia</taxon>
        <taxon>Flavobacteriales</taxon>
        <taxon>Flavobacteriaceae</taxon>
        <taxon>Flavobacterium</taxon>
    </lineage>
</organism>
<gene>
    <name evidence="1" type="ORF">AM493_15145</name>
</gene>